<dbReference type="InterPro" id="IPR005824">
    <property type="entry name" value="KOW"/>
</dbReference>
<evidence type="ECO:0000256" key="2">
    <source>
        <dbReference type="ARBA" id="ARBA00022814"/>
    </source>
</evidence>
<dbReference type="InterPro" id="IPR001062">
    <property type="entry name" value="Transcrpt_antiterm_NusG"/>
</dbReference>
<keyword evidence="4 5" id="KW-0804">Transcription</keyword>
<comment type="similarity">
    <text evidence="5 7">Belongs to the NusG family.</text>
</comment>
<name>A0A0G0QMY3_9BACT</name>
<dbReference type="Proteomes" id="UP000034881">
    <property type="component" value="Unassembled WGS sequence"/>
</dbReference>
<comment type="function">
    <text evidence="5 7">Participates in transcription elongation, termination and antitermination.</text>
</comment>
<dbReference type="PROSITE" id="PS01014">
    <property type="entry name" value="NUSG"/>
    <property type="match status" value="1"/>
</dbReference>
<dbReference type="NCBIfam" id="TIGR00922">
    <property type="entry name" value="nusG"/>
    <property type="match status" value="1"/>
</dbReference>
<evidence type="ECO:0000259" key="10">
    <source>
        <dbReference type="SMART" id="SM00739"/>
    </source>
</evidence>
<dbReference type="GO" id="GO:0005829">
    <property type="term" value="C:cytosol"/>
    <property type="evidence" value="ECO:0007669"/>
    <property type="project" value="TreeGrafter"/>
</dbReference>
<evidence type="ECO:0000256" key="8">
    <source>
        <dbReference type="SAM" id="MobiDB-lite"/>
    </source>
</evidence>
<evidence type="ECO:0000259" key="9">
    <source>
        <dbReference type="SMART" id="SM00738"/>
    </source>
</evidence>
<evidence type="ECO:0000256" key="1">
    <source>
        <dbReference type="ARBA" id="ARBA00022472"/>
    </source>
</evidence>
<dbReference type="PRINTS" id="PR00338">
    <property type="entry name" value="NUSGTNSCPFCT"/>
</dbReference>
<organism evidence="11 12">
    <name type="scientific">Candidatus Daviesbacteria bacterium GW2011_GWC2_40_12</name>
    <dbReference type="NCBI Taxonomy" id="1618431"/>
    <lineage>
        <taxon>Bacteria</taxon>
        <taxon>Candidatus Daviesiibacteriota</taxon>
    </lineage>
</organism>
<evidence type="ECO:0000256" key="5">
    <source>
        <dbReference type="HAMAP-Rule" id="MF_00948"/>
    </source>
</evidence>
<dbReference type="GO" id="GO:0031564">
    <property type="term" value="P:transcription antitermination"/>
    <property type="evidence" value="ECO:0007669"/>
    <property type="project" value="UniProtKB-UniRule"/>
</dbReference>
<dbReference type="InterPro" id="IPR043425">
    <property type="entry name" value="NusG-like"/>
</dbReference>
<keyword evidence="3 5" id="KW-0805">Transcription regulation</keyword>
<reference evidence="11 12" key="1">
    <citation type="journal article" date="2015" name="Nature">
        <title>rRNA introns, odd ribosomes, and small enigmatic genomes across a large radiation of phyla.</title>
        <authorList>
            <person name="Brown C.T."/>
            <person name="Hug L.A."/>
            <person name="Thomas B.C."/>
            <person name="Sharon I."/>
            <person name="Castelle C.J."/>
            <person name="Singh A."/>
            <person name="Wilkins M.J."/>
            <person name="Williams K.H."/>
            <person name="Banfield J.F."/>
        </authorList>
    </citation>
    <scope>NUCLEOTIDE SEQUENCE [LARGE SCALE GENOMIC DNA]</scope>
</reference>
<proteinExistence type="inferred from homology"/>
<keyword evidence="1 5" id="KW-0806">Transcription termination</keyword>
<feature type="compositionally biased region" description="Polar residues" evidence="8">
    <location>
        <begin position="1"/>
        <end position="14"/>
    </location>
</feature>
<evidence type="ECO:0000256" key="6">
    <source>
        <dbReference type="NCBIfam" id="TIGR00922"/>
    </source>
</evidence>
<dbReference type="GO" id="GO:0006354">
    <property type="term" value="P:DNA-templated transcription elongation"/>
    <property type="evidence" value="ECO:0007669"/>
    <property type="project" value="UniProtKB-UniRule"/>
</dbReference>
<feature type="compositionally biased region" description="Basic and acidic residues" evidence="8">
    <location>
        <begin position="35"/>
        <end position="49"/>
    </location>
</feature>
<dbReference type="SUPFAM" id="SSF82679">
    <property type="entry name" value="N-utilization substance G protein NusG, N-terminal domain"/>
    <property type="match status" value="1"/>
</dbReference>
<dbReference type="CDD" id="cd06091">
    <property type="entry name" value="KOW_NusG"/>
    <property type="match status" value="1"/>
</dbReference>
<evidence type="ECO:0000256" key="4">
    <source>
        <dbReference type="ARBA" id="ARBA00023163"/>
    </source>
</evidence>
<evidence type="ECO:0000313" key="11">
    <source>
        <dbReference type="EMBL" id="KKR41779.1"/>
    </source>
</evidence>
<keyword evidence="2 5" id="KW-0889">Transcription antitermination</keyword>
<evidence type="ECO:0000256" key="7">
    <source>
        <dbReference type="RuleBase" id="RU000538"/>
    </source>
</evidence>
<accession>A0A0G0QMY3</accession>
<dbReference type="InterPro" id="IPR047050">
    <property type="entry name" value="NGN"/>
</dbReference>
<dbReference type="Pfam" id="PF00467">
    <property type="entry name" value="KOW"/>
    <property type="match status" value="1"/>
</dbReference>
<gene>
    <name evidence="5" type="primary">nusG</name>
    <name evidence="11" type="ORF">UT77_C0006G0011</name>
</gene>
<feature type="compositionally biased region" description="Basic and acidic residues" evidence="8">
    <location>
        <begin position="109"/>
        <end position="123"/>
    </location>
</feature>
<dbReference type="GO" id="GO:0006353">
    <property type="term" value="P:DNA-templated transcription termination"/>
    <property type="evidence" value="ECO:0007669"/>
    <property type="project" value="UniProtKB-UniRule"/>
</dbReference>
<dbReference type="InterPro" id="IPR036735">
    <property type="entry name" value="NGN_dom_sf"/>
</dbReference>
<dbReference type="PATRIC" id="fig|1618431.3.peg.851"/>
<dbReference type="SMART" id="SM00739">
    <property type="entry name" value="KOW"/>
    <property type="match status" value="1"/>
</dbReference>
<dbReference type="InterPro" id="IPR008991">
    <property type="entry name" value="Translation_prot_SH3-like_sf"/>
</dbReference>
<dbReference type="HAMAP" id="MF_00948">
    <property type="entry name" value="NusG"/>
    <property type="match status" value="1"/>
</dbReference>
<dbReference type="Gene3D" id="2.30.30.30">
    <property type="match status" value="1"/>
</dbReference>
<dbReference type="SMART" id="SM00738">
    <property type="entry name" value="NGN"/>
    <property type="match status" value="1"/>
</dbReference>
<feature type="domain" description="KOW" evidence="10">
    <location>
        <begin position="255"/>
        <end position="282"/>
    </location>
</feature>
<evidence type="ECO:0000256" key="3">
    <source>
        <dbReference type="ARBA" id="ARBA00023015"/>
    </source>
</evidence>
<dbReference type="Gene3D" id="3.30.70.940">
    <property type="entry name" value="NusG, N-terminal domain"/>
    <property type="match status" value="1"/>
</dbReference>
<protein>
    <recommendedName>
        <fullName evidence="5 6">Transcription termination/antitermination protein NusG</fullName>
    </recommendedName>
</protein>
<feature type="domain" description="NusG-like N-terminal" evidence="9">
    <location>
        <begin position="137"/>
        <end position="245"/>
    </location>
</feature>
<dbReference type="CDD" id="cd09891">
    <property type="entry name" value="NGN_Bact_1"/>
    <property type="match status" value="1"/>
</dbReference>
<dbReference type="FunFam" id="2.30.30.30:FF:000002">
    <property type="entry name" value="Transcription termination/antitermination factor NusG"/>
    <property type="match status" value="1"/>
</dbReference>
<comment type="caution">
    <text evidence="11">The sequence shown here is derived from an EMBL/GenBank/DDBJ whole genome shotgun (WGS) entry which is preliminary data.</text>
</comment>
<dbReference type="PANTHER" id="PTHR30265">
    <property type="entry name" value="RHO-INTERACTING TRANSCRIPTION TERMINATION FACTOR NUSG"/>
    <property type="match status" value="1"/>
</dbReference>
<feature type="compositionally biased region" description="Basic and acidic residues" evidence="8">
    <location>
        <begin position="63"/>
        <end position="77"/>
    </location>
</feature>
<dbReference type="AlphaFoldDB" id="A0A0G0QMY3"/>
<dbReference type="InterPro" id="IPR015869">
    <property type="entry name" value="Transcrpt_antiterm_NusG_bac_CS"/>
</dbReference>
<sequence>MDDNNKQTSVISDQSSDKTSETEDQQINQSEAPIEEAKSETDKAIREMDNQAGDGEEGVPTRSRSEESSEDARRDTEPAGPATEGESSAEKPTTSDVPASTGDPSLIAQDDKKEAQDDKKTDNPARIATQSVAGGPNAKWYVVHTYSGHENKVAHTLKQRIESEHLEEKILDILVPMQNKIEIKSGKKVNIKEKIFPGYILVKMVLDDISWLAVRTTQGVTSFVGMSNKPTPISEAEVATIVKFTQSETPQYKQVFMANDTVKIVDGPFADFIGKIDSVDEEKGKVRVLVSIFGRETPVELDFLQVKKI</sequence>
<dbReference type="InterPro" id="IPR006645">
    <property type="entry name" value="NGN-like_dom"/>
</dbReference>
<evidence type="ECO:0000313" key="12">
    <source>
        <dbReference type="Proteomes" id="UP000034881"/>
    </source>
</evidence>
<feature type="region of interest" description="Disordered" evidence="8">
    <location>
        <begin position="1"/>
        <end position="132"/>
    </location>
</feature>
<dbReference type="EMBL" id="LBYB01000006">
    <property type="protein sequence ID" value="KKR41779.1"/>
    <property type="molecule type" value="Genomic_DNA"/>
</dbReference>
<dbReference type="InterPro" id="IPR014722">
    <property type="entry name" value="Rib_uL2_dom2"/>
</dbReference>
<dbReference type="Pfam" id="PF02357">
    <property type="entry name" value="NusG"/>
    <property type="match status" value="1"/>
</dbReference>
<dbReference type="GO" id="GO:0032784">
    <property type="term" value="P:regulation of DNA-templated transcription elongation"/>
    <property type="evidence" value="ECO:0007669"/>
    <property type="project" value="InterPro"/>
</dbReference>
<dbReference type="SUPFAM" id="SSF50104">
    <property type="entry name" value="Translation proteins SH3-like domain"/>
    <property type="match status" value="1"/>
</dbReference>
<dbReference type="PANTHER" id="PTHR30265:SF2">
    <property type="entry name" value="TRANSCRIPTION TERMINATION_ANTITERMINATION PROTEIN NUSG"/>
    <property type="match status" value="1"/>
</dbReference>